<keyword evidence="2" id="KW-1185">Reference proteome</keyword>
<dbReference type="Proteomes" id="UP000005755">
    <property type="component" value="Unassembled WGS sequence"/>
</dbReference>
<sequence length="46" mass="5456">MRKIYENPSLKSSVLYTKILNSGSEKETMGRYYFYQNLSMALQRLC</sequence>
<name>A0ABN0BC50_9HELI</name>
<reference evidence="2" key="1">
    <citation type="journal article" date="2014" name="Genome Announc.">
        <title>Draft genome sequences of six enterohepatic helicobacter species isolated from humans and one from rhesus macaques.</title>
        <authorList>
            <person name="Shen Z."/>
            <person name="Sheh A."/>
            <person name="Young S.K."/>
            <person name="Abouelliel A."/>
            <person name="Ward D.V."/>
            <person name="Earl A.M."/>
            <person name="Fox J.G."/>
        </authorList>
    </citation>
    <scope>NUCLEOTIDE SEQUENCE [LARGE SCALE GENOMIC DNA]</scope>
    <source>
        <strain evidence="2">CCUG 18818</strain>
    </source>
</reference>
<evidence type="ECO:0000313" key="2">
    <source>
        <dbReference type="Proteomes" id="UP000005755"/>
    </source>
</evidence>
<organism evidence="1 2">
    <name type="scientific">Helicobacter cinaedi CCUG 18818 = ATCC BAA-847</name>
    <dbReference type="NCBI Taxonomy" id="537971"/>
    <lineage>
        <taxon>Bacteria</taxon>
        <taxon>Pseudomonadati</taxon>
        <taxon>Campylobacterota</taxon>
        <taxon>Epsilonproteobacteria</taxon>
        <taxon>Campylobacterales</taxon>
        <taxon>Helicobacteraceae</taxon>
        <taxon>Helicobacter</taxon>
    </lineage>
</organism>
<proteinExistence type="predicted"/>
<gene>
    <name evidence="1" type="ORF">HCCG_01791</name>
</gene>
<protein>
    <submittedName>
        <fullName evidence="1">Uncharacterized protein</fullName>
    </submittedName>
</protein>
<evidence type="ECO:0000313" key="1">
    <source>
        <dbReference type="EMBL" id="EFR47243.1"/>
    </source>
</evidence>
<dbReference type="EMBL" id="DS990393">
    <property type="protein sequence ID" value="EFR47243.1"/>
    <property type="molecule type" value="Genomic_DNA"/>
</dbReference>
<dbReference type="RefSeq" id="WP_002957128.1">
    <property type="nucleotide sequence ID" value="NC_020555.1"/>
</dbReference>
<accession>A0ABN0BC50</accession>